<dbReference type="RefSeq" id="WP_336498576.1">
    <property type="nucleotide sequence ID" value="NZ_JBAWSY010000014.1"/>
</dbReference>
<evidence type="ECO:0000256" key="1">
    <source>
        <dbReference type="SAM" id="Phobius"/>
    </source>
</evidence>
<keyword evidence="1" id="KW-0472">Membrane</keyword>
<dbReference type="InterPro" id="IPR042274">
    <property type="entry name" value="YycH/YycI_2"/>
</dbReference>
<feature type="transmembrane region" description="Helical" evidence="1">
    <location>
        <begin position="12"/>
        <end position="31"/>
    </location>
</feature>
<keyword evidence="4" id="KW-1185">Reference proteome</keyword>
<dbReference type="Pfam" id="PF07435">
    <property type="entry name" value="YycH"/>
    <property type="match status" value="1"/>
</dbReference>
<evidence type="ECO:0000313" key="3">
    <source>
        <dbReference type="EMBL" id="MEI4771007.1"/>
    </source>
</evidence>
<dbReference type="CDD" id="cd15787">
    <property type="entry name" value="YycH_N"/>
    <property type="match status" value="1"/>
</dbReference>
<accession>A0ABU8F7M1</accession>
<keyword evidence="1" id="KW-1133">Transmembrane helix</keyword>
<evidence type="ECO:0000313" key="4">
    <source>
        <dbReference type="Proteomes" id="UP001364890"/>
    </source>
</evidence>
<dbReference type="Gene3D" id="3.30.310.160">
    <property type="entry name" value="YycH protein, domain 2"/>
    <property type="match status" value="1"/>
</dbReference>
<organism evidence="3 4">
    <name type="scientific">Psychrobacillus mangrovi</name>
    <dbReference type="NCBI Taxonomy" id="3117745"/>
    <lineage>
        <taxon>Bacteria</taxon>
        <taxon>Bacillati</taxon>
        <taxon>Bacillota</taxon>
        <taxon>Bacilli</taxon>
        <taxon>Bacillales</taxon>
        <taxon>Bacillaceae</taxon>
        <taxon>Psychrobacillus</taxon>
    </lineage>
</organism>
<reference evidence="3 4" key="1">
    <citation type="submission" date="2024-01" db="EMBL/GenBank/DDBJ databases">
        <title>Seven novel Bacillus-like species.</title>
        <authorList>
            <person name="Liu G."/>
        </authorList>
    </citation>
    <scope>NUCLEOTIDE SEQUENCE [LARGE SCALE GENOMIC DNA]</scope>
    <source>
        <strain evidence="3 4">FJAT-51614</strain>
    </source>
</reference>
<feature type="domain" description="Regulatory protein YycH" evidence="2">
    <location>
        <begin position="7"/>
        <end position="432"/>
    </location>
</feature>
<gene>
    <name evidence="3" type="primary">yycH</name>
    <name evidence="3" type="ORF">WAX74_15395</name>
</gene>
<dbReference type="InterPro" id="IPR009996">
    <property type="entry name" value="YycH"/>
</dbReference>
<keyword evidence="1" id="KW-0812">Transmembrane</keyword>
<dbReference type="Proteomes" id="UP001364890">
    <property type="component" value="Unassembled WGS sequence"/>
</dbReference>
<proteinExistence type="predicted"/>
<name>A0ABU8F7M1_9BACI</name>
<comment type="caution">
    <text evidence="3">The sequence shown here is derived from an EMBL/GenBank/DDBJ whole genome shotgun (WGS) entry which is preliminary data.</text>
</comment>
<evidence type="ECO:0000259" key="2">
    <source>
        <dbReference type="Pfam" id="PF07435"/>
    </source>
</evidence>
<sequence length="444" mass="51074">MGLKYIEQVKSVILLLLILLSLTLTFTIWTFSPSYNTNDTPIVDIAIAEKKKMEDVVKPYRLLYSHEDKLTGSTSPLILEKVFSSMKTWELQTVEPLKNKISFQQINEYIRTPNRLTFFYPAEVPIKTFSKILSFDDRNLPDASFNRLVIDWNKTPDEEVHLYLINTIKQKVYTTHVDKVDKETFSANIYKQSISLSPYNEIEREGQLSLYASNNPENIMGFTYYLEDISVAPEKFRNALFSNPSLVQSNPKGTSGKEYSDDSALMIVNYMPLELRYVHPASESNNAGNPAELVQQTVNFVNEHNGWTNEYRLHRINPATLQVSYQLYLYGMPVFSKDTSTEIMQQWGENRVYRYNRPYYTLNESTPIKTRDVPLSSGQATYDLISTISDINMSSVDEILVGYNLSKDDEQPLLNLEPSWYYLINGSWKQVSPELLGGGNYGLE</sequence>
<dbReference type="EMBL" id="JBAWSY010000014">
    <property type="protein sequence ID" value="MEI4771007.1"/>
    <property type="molecule type" value="Genomic_DNA"/>
</dbReference>
<protein>
    <submittedName>
        <fullName evidence="3">Two-component system activity regulator YycH</fullName>
    </submittedName>
</protein>